<sequence>MAANSRAALVTGANKGIGLEIVRQLSPKFQGTVYLTARDVGRGQEAEKKLQGDGLKNVKFLQMDVNDKKSIEKARDFIKEKHGGLDVLINNAGILKFVPATGPGLPAIDRSFEAVKDTIATNVTGVLDVCNAFFPILRDHARIVNVSSELGSLAYLKNEEVKKLLTKGDLTVKEVEQAAADYIKISEKGNAGIDLGYPEQFGPYGMSKILLNAVSRVQQRDLDQDKTRTDLVVNSCTPGYVATDLNNNSGHRTVQQGADTPVYLATLPPSSGGKPVEPRGEYVDERKVVNWLAGDGWVQM</sequence>
<evidence type="ECO:0000256" key="2">
    <source>
        <dbReference type="ARBA" id="ARBA00022857"/>
    </source>
</evidence>
<evidence type="ECO:0000256" key="3">
    <source>
        <dbReference type="ARBA" id="ARBA00023002"/>
    </source>
</evidence>
<keyword evidence="2" id="KW-0521">NADP</keyword>
<evidence type="ECO:0000256" key="5">
    <source>
        <dbReference type="RuleBase" id="RU000363"/>
    </source>
</evidence>
<dbReference type="GO" id="GO:0004090">
    <property type="term" value="F:carbonyl reductase (NADPH) activity"/>
    <property type="evidence" value="ECO:0007669"/>
    <property type="project" value="UniProtKB-EC"/>
</dbReference>
<dbReference type="InterPro" id="IPR045313">
    <property type="entry name" value="CBR1-like"/>
</dbReference>
<dbReference type="Gene3D" id="3.40.50.720">
    <property type="entry name" value="NAD(P)-binding Rossmann-like Domain"/>
    <property type="match status" value="1"/>
</dbReference>
<dbReference type="PRINTS" id="PR00081">
    <property type="entry name" value="GDHRDH"/>
</dbReference>
<dbReference type="InterPro" id="IPR002347">
    <property type="entry name" value="SDR_fam"/>
</dbReference>
<dbReference type="Proteomes" id="UP000192578">
    <property type="component" value="Unassembled WGS sequence"/>
</dbReference>
<evidence type="ECO:0000256" key="1">
    <source>
        <dbReference type="ARBA" id="ARBA00006484"/>
    </source>
</evidence>
<gene>
    <name evidence="6" type="ORF">BV898_11975</name>
</gene>
<dbReference type="EC" id="1.1.1.184" evidence="4"/>
<name>A0A1W0WEX3_HYPEX</name>
<dbReference type="Pfam" id="PF00106">
    <property type="entry name" value="adh_short"/>
    <property type="match status" value="1"/>
</dbReference>
<dbReference type="OrthoDB" id="7289984at2759"/>
<organism evidence="6 7">
    <name type="scientific">Hypsibius exemplaris</name>
    <name type="common">Freshwater tardigrade</name>
    <dbReference type="NCBI Taxonomy" id="2072580"/>
    <lineage>
        <taxon>Eukaryota</taxon>
        <taxon>Metazoa</taxon>
        <taxon>Ecdysozoa</taxon>
        <taxon>Tardigrada</taxon>
        <taxon>Eutardigrada</taxon>
        <taxon>Parachela</taxon>
        <taxon>Hypsibioidea</taxon>
        <taxon>Hypsibiidae</taxon>
        <taxon>Hypsibius</taxon>
    </lineage>
</organism>
<dbReference type="PANTHER" id="PTHR43963:SF4">
    <property type="entry name" value="CARBONYL REDUCTASE (NADPH)"/>
    <property type="match status" value="1"/>
</dbReference>
<reference evidence="7" key="1">
    <citation type="submission" date="2017-01" db="EMBL/GenBank/DDBJ databases">
        <title>Comparative genomics of anhydrobiosis in the tardigrade Hypsibius dujardini.</title>
        <authorList>
            <person name="Yoshida Y."/>
            <person name="Koutsovoulos G."/>
            <person name="Laetsch D."/>
            <person name="Stevens L."/>
            <person name="Kumar S."/>
            <person name="Horikawa D."/>
            <person name="Ishino K."/>
            <person name="Komine S."/>
            <person name="Tomita M."/>
            <person name="Blaxter M."/>
            <person name="Arakawa K."/>
        </authorList>
    </citation>
    <scope>NUCLEOTIDE SEQUENCE [LARGE SCALE GENOMIC DNA]</scope>
    <source>
        <strain evidence="7">Z151</strain>
    </source>
</reference>
<comment type="caution">
    <text evidence="6">The sequence shown here is derived from an EMBL/GenBank/DDBJ whole genome shotgun (WGS) entry which is preliminary data.</text>
</comment>
<protein>
    <recommendedName>
        <fullName evidence="4">carbonyl reductase (NADPH)</fullName>
        <ecNumber evidence="4">1.1.1.184</ecNumber>
    </recommendedName>
</protein>
<comment type="similarity">
    <text evidence="1 5">Belongs to the short-chain dehydrogenases/reductases (SDR) family.</text>
</comment>
<evidence type="ECO:0000256" key="4">
    <source>
        <dbReference type="ARBA" id="ARBA00026118"/>
    </source>
</evidence>
<evidence type="ECO:0000313" key="7">
    <source>
        <dbReference type="Proteomes" id="UP000192578"/>
    </source>
</evidence>
<keyword evidence="7" id="KW-1185">Reference proteome</keyword>
<dbReference type="CDD" id="cd05324">
    <property type="entry name" value="carb_red_PTCR-like_SDR_c"/>
    <property type="match status" value="1"/>
</dbReference>
<dbReference type="PANTHER" id="PTHR43963">
    <property type="entry name" value="CARBONYL REDUCTASE 1-RELATED"/>
    <property type="match status" value="1"/>
</dbReference>
<dbReference type="PRINTS" id="PR00080">
    <property type="entry name" value="SDRFAMILY"/>
</dbReference>
<keyword evidence="3" id="KW-0560">Oxidoreductase</keyword>
<proteinExistence type="inferred from homology"/>
<dbReference type="EMBL" id="MTYJ01000116">
    <property type="protein sequence ID" value="OQV13754.1"/>
    <property type="molecule type" value="Genomic_DNA"/>
</dbReference>
<dbReference type="SUPFAM" id="SSF51735">
    <property type="entry name" value="NAD(P)-binding Rossmann-fold domains"/>
    <property type="match status" value="1"/>
</dbReference>
<dbReference type="InterPro" id="IPR036291">
    <property type="entry name" value="NAD(P)-bd_dom_sf"/>
</dbReference>
<accession>A0A1W0WEX3</accession>
<dbReference type="AlphaFoldDB" id="A0A1W0WEX3"/>
<evidence type="ECO:0000313" key="6">
    <source>
        <dbReference type="EMBL" id="OQV13754.1"/>
    </source>
</evidence>